<evidence type="ECO:0000259" key="1">
    <source>
        <dbReference type="Pfam" id="PF13358"/>
    </source>
</evidence>
<dbReference type="OMA" id="ERTICRR"/>
<gene>
    <name evidence="2" type="ORF">HYPSUDRAFT_127998</name>
</gene>
<dbReference type="InterPro" id="IPR038717">
    <property type="entry name" value="Tc1-like_DDE_dom"/>
</dbReference>
<organism evidence="2 3">
    <name type="scientific">Hypholoma sublateritium (strain FD-334 SS-4)</name>
    <dbReference type="NCBI Taxonomy" id="945553"/>
    <lineage>
        <taxon>Eukaryota</taxon>
        <taxon>Fungi</taxon>
        <taxon>Dikarya</taxon>
        <taxon>Basidiomycota</taxon>
        <taxon>Agaricomycotina</taxon>
        <taxon>Agaricomycetes</taxon>
        <taxon>Agaricomycetidae</taxon>
        <taxon>Agaricales</taxon>
        <taxon>Agaricineae</taxon>
        <taxon>Strophariaceae</taxon>
        <taxon>Hypholoma</taxon>
    </lineage>
</organism>
<dbReference type="Pfam" id="PF13358">
    <property type="entry name" value="DDE_3"/>
    <property type="match status" value="1"/>
</dbReference>
<keyword evidence="3" id="KW-1185">Reference proteome</keyword>
<evidence type="ECO:0000313" key="3">
    <source>
        <dbReference type="Proteomes" id="UP000054270"/>
    </source>
</evidence>
<dbReference type="PANTHER" id="PTHR46564">
    <property type="entry name" value="TRANSPOSASE"/>
    <property type="match status" value="1"/>
</dbReference>
<dbReference type="SUPFAM" id="SSF46689">
    <property type="entry name" value="Homeodomain-like"/>
    <property type="match status" value="1"/>
</dbReference>
<dbReference type="Proteomes" id="UP000054270">
    <property type="component" value="Unassembled WGS sequence"/>
</dbReference>
<sequence>MPYRPISRDLKLAAIRLYEREILPLDDILDIMTLSRSTFFRILGFWRDTGDVVVHRFGTIKGRPRLLNFDDIHYILQLVRLRPDWFLDELLDLLKTNRFISVHYVTIHRELQRAGVSYKKLKKIASERKEEAQNAYIAHISQYEPEEIGFIDETSKNEKTASRGYGRSKKGQRAIMRQRFVRGTRLSATALLTVNRIVASTVVEGSMNREMYLDFLEHHVVSVIPCLGSVLDITNLI</sequence>
<protein>
    <recommendedName>
        <fullName evidence="1">Tc1-like transposase DDE domain-containing protein</fullName>
    </recommendedName>
</protein>
<dbReference type="GO" id="GO:0003676">
    <property type="term" value="F:nucleic acid binding"/>
    <property type="evidence" value="ECO:0007669"/>
    <property type="project" value="InterPro"/>
</dbReference>
<dbReference type="InterPro" id="IPR009057">
    <property type="entry name" value="Homeodomain-like_sf"/>
</dbReference>
<reference evidence="3" key="1">
    <citation type="submission" date="2014-04" db="EMBL/GenBank/DDBJ databases">
        <title>Evolutionary Origins and Diversification of the Mycorrhizal Mutualists.</title>
        <authorList>
            <consortium name="DOE Joint Genome Institute"/>
            <consortium name="Mycorrhizal Genomics Consortium"/>
            <person name="Kohler A."/>
            <person name="Kuo A."/>
            <person name="Nagy L.G."/>
            <person name="Floudas D."/>
            <person name="Copeland A."/>
            <person name="Barry K.W."/>
            <person name="Cichocki N."/>
            <person name="Veneault-Fourrey C."/>
            <person name="LaButti K."/>
            <person name="Lindquist E.A."/>
            <person name="Lipzen A."/>
            <person name="Lundell T."/>
            <person name="Morin E."/>
            <person name="Murat C."/>
            <person name="Riley R."/>
            <person name="Ohm R."/>
            <person name="Sun H."/>
            <person name="Tunlid A."/>
            <person name="Henrissat B."/>
            <person name="Grigoriev I.V."/>
            <person name="Hibbett D.S."/>
            <person name="Martin F."/>
        </authorList>
    </citation>
    <scope>NUCLEOTIDE SEQUENCE [LARGE SCALE GENOMIC DNA]</scope>
    <source>
        <strain evidence="3">FD-334 SS-4</strain>
    </source>
</reference>
<dbReference type="InterPro" id="IPR036397">
    <property type="entry name" value="RNaseH_sf"/>
</dbReference>
<dbReference type="STRING" id="945553.A0A0D2MZD9"/>
<accession>A0A0D2MZD9</accession>
<dbReference type="Gene3D" id="3.30.420.10">
    <property type="entry name" value="Ribonuclease H-like superfamily/Ribonuclease H"/>
    <property type="match status" value="1"/>
</dbReference>
<evidence type="ECO:0000313" key="2">
    <source>
        <dbReference type="EMBL" id="KJA29508.1"/>
    </source>
</evidence>
<dbReference type="EMBL" id="KN817519">
    <property type="protein sequence ID" value="KJA29508.1"/>
    <property type="molecule type" value="Genomic_DNA"/>
</dbReference>
<dbReference type="OrthoDB" id="2994945at2759"/>
<dbReference type="AlphaFoldDB" id="A0A0D2MZD9"/>
<feature type="domain" description="Tc1-like transposase DDE" evidence="1">
    <location>
        <begin position="149"/>
        <end position="220"/>
    </location>
</feature>
<name>A0A0D2MZD9_HYPSF</name>
<dbReference type="PANTHER" id="PTHR46564:SF1">
    <property type="entry name" value="TRANSPOSASE"/>
    <property type="match status" value="1"/>
</dbReference>
<proteinExistence type="predicted"/>